<evidence type="ECO:0000256" key="3">
    <source>
        <dbReference type="ARBA" id="ARBA00022552"/>
    </source>
</evidence>
<evidence type="ECO:0000313" key="9">
    <source>
        <dbReference type="Proteomes" id="UP001494902"/>
    </source>
</evidence>
<accession>A0ABV1KLC7</accession>
<evidence type="ECO:0000259" key="6">
    <source>
        <dbReference type="Pfam" id="PF01782"/>
    </source>
</evidence>
<dbReference type="InterPro" id="IPR036976">
    <property type="entry name" value="RimM_N_sf"/>
</dbReference>
<comment type="subcellular location">
    <subcellularLocation>
        <location evidence="5">Cytoplasm</location>
    </subcellularLocation>
</comment>
<keyword evidence="9" id="KW-1185">Reference proteome</keyword>
<dbReference type="Pfam" id="PF01782">
    <property type="entry name" value="RimM"/>
    <property type="match status" value="1"/>
</dbReference>
<dbReference type="Pfam" id="PF24986">
    <property type="entry name" value="PRC_RimM"/>
    <property type="match status" value="1"/>
</dbReference>
<dbReference type="SUPFAM" id="SSF50346">
    <property type="entry name" value="PRC-barrel domain"/>
    <property type="match status" value="1"/>
</dbReference>
<protein>
    <recommendedName>
        <fullName evidence="5">Ribosome maturation factor RimM</fullName>
    </recommendedName>
</protein>
<gene>
    <name evidence="5 8" type="primary">rimM</name>
    <name evidence="8" type="ORF">WIS52_30620</name>
</gene>
<keyword evidence="2 5" id="KW-0690">Ribosome biogenesis</keyword>
<keyword evidence="3 5" id="KW-0698">rRNA processing</keyword>
<dbReference type="HAMAP" id="MF_00014">
    <property type="entry name" value="Ribosome_mat_RimM"/>
    <property type="match status" value="1"/>
</dbReference>
<dbReference type="Proteomes" id="UP001494902">
    <property type="component" value="Unassembled WGS sequence"/>
</dbReference>
<proteinExistence type="inferred from homology"/>
<evidence type="ECO:0000256" key="4">
    <source>
        <dbReference type="ARBA" id="ARBA00023186"/>
    </source>
</evidence>
<comment type="function">
    <text evidence="5">An accessory protein needed during the final step in the assembly of 30S ribosomal subunit, possibly for assembly of the head region. Essential for efficient processing of 16S rRNA. May be needed both before and after RbfA during the maturation of 16S rRNA. It has affinity for free ribosomal 30S subunits but not for 70S ribosomes.</text>
</comment>
<comment type="similarity">
    <text evidence="5">Belongs to the RimM family.</text>
</comment>
<dbReference type="InterPro" id="IPR011033">
    <property type="entry name" value="PRC_barrel-like_sf"/>
</dbReference>
<dbReference type="Gene3D" id="2.40.30.60">
    <property type="entry name" value="RimM"/>
    <property type="match status" value="1"/>
</dbReference>
<organism evidence="8 9">
    <name type="scientific">Pseudonocardia nematodicida</name>
    <dbReference type="NCBI Taxonomy" id="1206997"/>
    <lineage>
        <taxon>Bacteria</taxon>
        <taxon>Bacillati</taxon>
        <taxon>Actinomycetota</taxon>
        <taxon>Actinomycetes</taxon>
        <taxon>Pseudonocardiales</taxon>
        <taxon>Pseudonocardiaceae</taxon>
        <taxon>Pseudonocardia</taxon>
    </lineage>
</organism>
<dbReference type="SUPFAM" id="SSF50447">
    <property type="entry name" value="Translation proteins"/>
    <property type="match status" value="1"/>
</dbReference>
<evidence type="ECO:0000313" key="8">
    <source>
        <dbReference type="EMBL" id="MEQ3554839.1"/>
    </source>
</evidence>
<dbReference type="EMBL" id="JBEDNQ010000018">
    <property type="protein sequence ID" value="MEQ3554839.1"/>
    <property type="molecule type" value="Genomic_DNA"/>
</dbReference>
<comment type="caution">
    <text evidence="8">The sequence shown here is derived from an EMBL/GenBank/DDBJ whole genome shotgun (WGS) entry which is preliminary data.</text>
</comment>
<dbReference type="InterPro" id="IPR056792">
    <property type="entry name" value="PRC_RimM"/>
</dbReference>
<evidence type="ECO:0000256" key="1">
    <source>
        <dbReference type="ARBA" id="ARBA00022490"/>
    </source>
</evidence>
<sequence length="189" mass="19751">MTRSTTDAGRDPGNTEVLVGVVVRVHGLRGEVVVESRTDSPGERFAPGAVLRGRRPRGAAAPGTLTVRSARAHSGRWLVLFEGVGDRNGAEELRGVQLLVPTAELAEPEDPEEFHVHQLTGLRAELADGTPAGSVADVVHGPGGSLLVVRRPAGHEVLVPFVGAIVPTVDLDGGRVVLDPPDGLLDPED</sequence>
<comment type="subunit">
    <text evidence="5">Binds ribosomal protein uS19.</text>
</comment>
<comment type="domain">
    <text evidence="5">The PRC barrel domain binds ribosomal protein uS19.</text>
</comment>
<dbReference type="RefSeq" id="WP_349301910.1">
    <property type="nucleotide sequence ID" value="NZ_JBEDNQ010000018.1"/>
</dbReference>
<evidence type="ECO:0000259" key="7">
    <source>
        <dbReference type="Pfam" id="PF24986"/>
    </source>
</evidence>
<dbReference type="InterPro" id="IPR002676">
    <property type="entry name" value="RimM_N"/>
</dbReference>
<name>A0ABV1KLC7_9PSEU</name>
<dbReference type="PANTHER" id="PTHR33692">
    <property type="entry name" value="RIBOSOME MATURATION FACTOR RIMM"/>
    <property type="match status" value="1"/>
</dbReference>
<reference evidence="8 9" key="1">
    <citation type="submission" date="2024-03" db="EMBL/GenBank/DDBJ databases">
        <title>Draft genome sequence of Pseudonocardia nematodicida JCM 31783.</title>
        <authorList>
            <person name="Butdee W."/>
            <person name="Duangmal K."/>
        </authorList>
    </citation>
    <scope>NUCLEOTIDE SEQUENCE [LARGE SCALE GENOMIC DNA]</scope>
    <source>
        <strain evidence="8 9">JCM 31783</strain>
    </source>
</reference>
<feature type="domain" description="RimM N-terminal" evidence="6">
    <location>
        <begin position="19"/>
        <end position="103"/>
    </location>
</feature>
<dbReference type="Gene3D" id="2.30.30.240">
    <property type="entry name" value="PRC-barrel domain"/>
    <property type="match status" value="1"/>
</dbReference>
<evidence type="ECO:0000256" key="2">
    <source>
        <dbReference type="ARBA" id="ARBA00022517"/>
    </source>
</evidence>
<keyword evidence="1 5" id="KW-0963">Cytoplasm</keyword>
<dbReference type="InterPro" id="IPR011961">
    <property type="entry name" value="RimM"/>
</dbReference>
<dbReference type="NCBIfam" id="TIGR02273">
    <property type="entry name" value="16S_RimM"/>
    <property type="match status" value="1"/>
</dbReference>
<keyword evidence="4 5" id="KW-0143">Chaperone</keyword>
<evidence type="ECO:0000256" key="5">
    <source>
        <dbReference type="HAMAP-Rule" id="MF_00014"/>
    </source>
</evidence>
<dbReference type="PANTHER" id="PTHR33692:SF1">
    <property type="entry name" value="RIBOSOME MATURATION FACTOR RIMM"/>
    <property type="match status" value="1"/>
</dbReference>
<dbReference type="InterPro" id="IPR009000">
    <property type="entry name" value="Transl_B-barrel_sf"/>
</dbReference>
<feature type="domain" description="Ribosome maturation factor RimM PRC barrel" evidence="7">
    <location>
        <begin position="116"/>
        <end position="184"/>
    </location>
</feature>